<feature type="transmembrane region" description="Helical" evidence="1">
    <location>
        <begin position="371"/>
        <end position="391"/>
    </location>
</feature>
<feature type="transmembrane region" description="Helical" evidence="1">
    <location>
        <begin position="287"/>
        <end position="309"/>
    </location>
</feature>
<keyword evidence="1" id="KW-0812">Transmembrane</keyword>
<keyword evidence="1" id="KW-1133">Transmembrane helix</keyword>
<dbReference type="RefSeq" id="WP_066852936.1">
    <property type="nucleotide sequence ID" value="NZ_JXMS01000005.1"/>
</dbReference>
<dbReference type="PATRIC" id="fig|1560234.3.peg.2798"/>
<comment type="caution">
    <text evidence="2">The sequence shown here is derived from an EMBL/GenBank/DDBJ whole genome shotgun (WGS) entry which is preliminary data.</text>
</comment>
<feature type="transmembrane region" description="Helical" evidence="1">
    <location>
        <begin position="315"/>
        <end position="332"/>
    </location>
</feature>
<feature type="transmembrane region" description="Helical" evidence="1">
    <location>
        <begin position="29"/>
        <end position="47"/>
    </location>
</feature>
<feature type="transmembrane region" description="Helical" evidence="1">
    <location>
        <begin position="344"/>
        <end position="365"/>
    </location>
</feature>
<reference evidence="2 3" key="1">
    <citation type="submission" date="2015-01" db="EMBL/GenBank/DDBJ databases">
        <title>Desulfovibrio sp. JC271 draft genome sequence.</title>
        <authorList>
            <person name="Shivani Y."/>
            <person name="Subhash Y."/>
            <person name="Sasikala C."/>
            <person name="Ramana C.V."/>
        </authorList>
    </citation>
    <scope>NUCLEOTIDE SEQUENCE [LARGE SCALE GENOMIC DNA]</scope>
    <source>
        <strain evidence="2 3">JC271</strain>
    </source>
</reference>
<accession>A0A1B7XI59</accession>
<evidence type="ECO:0000256" key="1">
    <source>
        <dbReference type="SAM" id="Phobius"/>
    </source>
</evidence>
<protein>
    <recommendedName>
        <fullName evidence="4">Amino acid permease</fullName>
    </recommendedName>
</protein>
<feature type="transmembrane region" description="Helical" evidence="1">
    <location>
        <begin position="158"/>
        <end position="183"/>
    </location>
</feature>
<dbReference type="OrthoDB" id="5455663at2"/>
<feature type="transmembrane region" description="Helical" evidence="1">
    <location>
        <begin position="195"/>
        <end position="216"/>
    </location>
</feature>
<dbReference type="AlphaFoldDB" id="A0A1B7XI59"/>
<sequence length="398" mass="43016">MLVAALLAMSFLLSPRAFMITGSGIGLAGNWYFVVIVFLLATHISTLPSRARSCETTGTIALESFGYGVRFFTLMFFSCSILGVAGYAFNEVFLHWFPNFLFSFIVLACSCLTCLLPSYTARKIQLFAVITILAAITFLSVASLQIPPPSGASSPDFFLPYALSPFSEGLLFMAPLLIGYELYAPSAKNKKYSGATYALTLCITVLFLSIFAYASLSISGTERLADSTVPYMIGARKILGQNGRYIMGCTIILGSYVAFNTILLFLKAPFVTLMESRPFASFLSNRMGQHIVATAIPALTVSILLLRGYAGEPVTESYIAGGFALWFIYYGTNAARSITNTDSFLANTFKILGMFACGYLAYAVLQMHDAPFKGLLVAAAVAVIITALGTIGRKRLLA</sequence>
<name>A0A1B7XI59_9BACT</name>
<keyword evidence="1" id="KW-0472">Membrane</keyword>
<feature type="transmembrane region" description="Helical" evidence="1">
    <location>
        <begin position="245"/>
        <end position="266"/>
    </location>
</feature>
<dbReference type="STRING" id="1560234.SP90_04245"/>
<feature type="transmembrane region" description="Helical" evidence="1">
    <location>
        <begin position="126"/>
        <end position="146"/>
    </location>
</feature>
<feature type="transmembrane region" description="Helical" evidence="1">
    <location>
        <begin position="100"/>
        <end position="119"/>
    </location>
</feature>
<evidence type="ECO:0000313" key="2">
    <source>
        <dbReference type="EMBL" id="OBQ55185.1"/>
    </source>
</evidence>
<organism evidence="2 3">
    <name type="scientific">Halodesulfovibrio spirochaetisodalis</name>
    <dbReference type="NCBI Taxonomy" id="1560234"/>
    <lineage>
        <taxon>Bacteria</taxon>
        <taxon>Pseudomonadati</taxon>
        <taxon>Thermodesulfobacteriota</taxon>
        <taxon>Desulfovibrionia</taxon>
        <taxon>Desulfovibrionales</taxon>
        <taxon>Desulfovibrionaceae</taxon>
        <taxon>Halodesulfovibrio</taxon>
    </lineage>
</organism>
<evidence type="ECO:0000313" key="3">
    <source>
        <dbReference type="Proteomes" id="UP000091979"/>
    </source>
</evidence>
<gene>
    <name evidence="2" type="ORF">SP90_04245</name>
</gene>
<evidence type="ECO:0008006" key="4">
    <source>
        <dbReference type="Google" id="ProtNLM"/>
    </source>
</evidence>
<proteinExistence type="predicted"/>
<feature type="transmembrane region" description="Helical" evidence="1">
    <location>
        <begin position="67"/>
        <end position="88"/>
    </location>
</feature>
<dbReference type="Proteomes" id="UP000091979">
    <property type="component" value="Unassembled WGS sequence"/>
</dbReference>
<keyword evidence="3" id="KW-1185">Reference proteome</keyword>
<dbReference type="EMBL" id="JXMS01000005">
    <property type="protein sequence ID" value="OBQ55185.1"/>
    <property type="molecule type" value="Genomic_DNA"/>
</dbReference>